<sequence>MWHNVDAVTGGAADQLLRITGDHPDQWIAKTMPWRNDADPSEPAENTYRRGDLEWMQHLPNAATNHEFRCRFCKFATKGPRLFLRHLDIQACLRPFQCQHCPKAFYNKYGRTRHEKTHANKTSGRRPSTLEPEGPARGDDKPYTCQLCSKALGSKTGWRSHLRMHTGYGLHECPTCSKAFVDRTALGIHMRRHTGDKPFGCAHCSKRFASKGEVRIHTKAHERHAVQVPTLPGGKRFEQRPKAPQ</sequence>
<comment type="caution">
    <text evidence="1">The sequence shown here is derived from an EMBL/GenBank/DDBJ whole genome shotgun (WGS) entry which is preliminary data.</text>
</comment>
<dbReference type="Proteomes" id="UP000805193">
    <property type="component" value="Unassembled WGS sequence"/>
</dbReference>
<gene>
    <name evidence="1" type="ORF">HPB47_011224</name>
</gene>
<dbReference type="EMBL" id="JABSTQ010011417">
    <property type="protein sequence ID" value="KAG0411620.1"/>
    <property type="molecule type" value="Genomic_DNA"/>
</dbReference>
<evidence type="ECO:0000313" key="1">
    <source>
        <dbReference type="EMBL" id="KAG0411620.1"/>
    </source>
</evidence>
<organism evidence="1 2">
    <name type="scientific">Ixodes persulcatus</name>
    <name type="common">Taiga tick</name>
    <dbReference type="NCBI Taxonomy" id="34615"/>
    <lineage>
        <taxon>Eukaryota</taxon>
        <taxon>Metazoa</taxon>
        <taxon>Ecdysozoa</taxon>
        <taxon>Arthropoda</taxon>
        <taxon>Chelicerata</taxon>
        <taxon>Arachnida</taxon>
        <taxon>Acari</taxon>
        <taxon>Parasitiformes</taxon>
        <taxon>Ixodida</taxon>
        <taxon>Ixodoidea</taxon>
        <taxon>Ixodidae</taxon>
        <taxon>Ixodinae</taxon>
        <taxon>Ixodes</taxon>
    </lineage>
</organism>
<protein>
    <submittedName>
        <fullName evidence="1">Uncharacterized protein</fullName>
    </submittedName>
</protein>
<name>A0AC60NWZ7_IXOPE</name>
<proteinExistence type="predicted"/>
<accession>A0AC60NWZ7</accession>
<evidence type="ECO:0000313" key="2">
    <source>
        <dbReference type="Proteomes" id="UP000805193"/>
    </source>
</evidence>
<reference evidence="1 2" key="1">
    <citation type="journal article" date="2020" name="Cell">
        <title>Large-Scale Comparative Analyses of Tick Genomes Elucidate Their Genetic Diversity and Vector Capacities.</title>
        <authorList>
            <consortium name="Tick Genome and Microbiome Consortium (TIGMIC)"/>
            <person name="Jia N."/>
            <person name="Wang J."/>
            <person name="Shi W."/>
            <person name="Du L."/>
            <person name="Sun Y."/>
            <person name="Zhan W."/>
            <person name="Jiang J.F."/>
            <person name="Wang Q."/>
            <person name="Zhang B."/>
            <person name="Ji P."/>
            <person name="Bell-Sakyi L."/>
            <person name="Cui X.M."/>
            <person name="Yuan T.T."/>
            <person name="Jiang B.G."/>
            <person name="Yang W.F."/>
            <person name="Lam T.T."/>
            <person name="Chang Q.C."/>
            <person name="Ding S.J."/>
            <person name="Wang X.J."/>
            <person name="Zhu J.G."/>
            <person name="Ruan X.D."/>
            <person name="Zhao L."/>
            <person name="Wei J.T."/>
            <person name="Ye R.Z."/>
            <person name="Que T.C."/>
            <person name="Du C.H."/>
            <person name="Zhou Y.H."/>
            <person name="Cheng J.X."/>
            <person name="Dai P.F."/>
            <person name="Guo W.B."/>
            <person name="Han X.H."/>
            <person name="Huang E.J."/>
            <person name="Li L.F."/>
            <person name="Wei W."/>
            <person name="Gao Y.C."/>
            <person name="Liu J.Z."/>
            <person name="Shao H.Z."/>
            <person name="Wang X."/>
            <person name="Wang C.C."/>
            <person name="Yang T.C."/>
            <person name="Huo Q.B."/>
            <person name="Li W."/>
            <person name="Chen H.Y."/>
            <person name="Chen S.E."/>
            <person name="Zhou L.G."/>
            <person name="Ni X.B."/>
            <person name="Tian J.H."/>
            <person name="Sheng Y."/>
            <person name="Liu T."/>
            <person name="Pan Y.S."/>
            <person name="Xia L.Y."/>
            <person name="Li J."/>
            <person name="Zhao F."/>
            <person name="Cao W.C."/>
        </authorList>
    </citation>
    <scope>NUCLEOTIDE SEQUENCE [LARGE SCALE GENOMIC DNA]</scope>
    <source>
        <strain evidence="1">Iper-2018</strain>
    </source>
</reference>
<keyword evidence="2" id="KW-1185">Reference proteome</keyword>